<evidence type="ECO:0000259" key="1">
    <source>
        <dbReference type="Pfam" id="PF02374"/>
    </source>
</evidence>
<name>A0ABP6Y056_9ACTN</name>
<dbReference type="EMBL" id="BAAAYR010000004">
    <property type="protein sequence ID" value="GAA3575381.1"/>
    <property type="molecule type" value="Genomic_DNA"/>
</dbReference>
<dbReference type="PANTHER" id="PTHR10803:SF26">
    <property type="entry name" value="ANION TRANSPORTER ATPASE-RELATED"/>
    <property type="match status" value="1"/>
</dbReference>
<dbReference type="RefSeq" id="WP_204910245.1">
    <property type="nucleotide sequence ID" value="NZ_BAAAYR010000004.1"/>
</dbReference>
<keyword evidence="3" id="KW-1185">Reference proteome</keyword>
<sequence>MTPPAAPYAGRAPHVHAAPFLDVDTLIGDRQVEIVICCGSGGVGKTTTSAALAVRAAEAGRRVVVLTIDPARRLAQSLGLGELDNTPRPVVGIDTTAGGSLDAMMLDMKRTFDEVVLTHSTPDKAQAILANPFYKALSSSFSGTQEYMAMERLGQLHAQASADAAAGRPAWDLIVVDTPPARSALDFLDAPEHLSSLLDGRFIRLLLAPAKGPFRLMGVGFSLVSNAMNKVLGSSLITDVQTFVRACEAIFGGFRQRAEETFARLSSRHTVFLVVATAQRDALREASYFVDRLTEEQMPLAGLVVNRVHGSALDVSAERAAALAEDLDAPDGAEGPKDLEAEALRRHADLMRVSEAEAALLDRFATARPDVPQTRVPVLPSDVTALDDLRRVAVLMAEKD</sequence>
<protein>
    <submittedName>
        <fullName evidence="2">ArsA family ATPase</fullName>
    </submittedName>
</protein>
<organism evidence="2 3">
    <name type="scientific">Microlunatus spumicola</name>
    <dbReference type="NCBI Taxonomy" id="81499"/>
    <lineage>
        <taxon>Bacteria</taxon>
        <taxon>Bacillati</taxon>
        <taxon>Actinomycetota</taxon>
        <taxon>Actinomycetes</taxon>
        <taxon>Propionibacteriales</taxon>
        <taxon>Propionibacteriaceae</taxon>
        <taxon>Microlunatus</taxon>
    </lineage>
</organism>
<dbReference type="Proteomes" id="UP001500767">
    <property type="component" value="Unassembled WGS sequence"/>
</dbReference>
<gene>
    <name evidence="2" type="ORF">GCM10022197_35570</name>
</gene>
<feature type="domain" description="ArsA/GET3 Anion-transporting ATPase-like" evidence="1">
    <location>
        <begin position="33"/>
        <end position="308"/>
    </location>
</feature>
<reference evidence="3" key="1">
    <citation type="journal article" date="2019" name="Int. J. Syst. Evol. Microbiol.">
        <title>The Global Catalogue of Microorganisms (GCM) 10K type strain sequencing project: providing services to taxonomists for standard genome sequencing and annotation.</title>
        <authorList>
            <consortium name="The Broad Institute Genomics Platform"/>
            <consortium name="The Broad Institute Genome Sequencing Center for Infectious Disease"/>
            <person name="Wu L."/>
            <person name="Ma J."/>
        </authorList>
    </citation>
    <scope>NUCLEOTIDE SEQUENCE [LARGE SCALE GENOMIC DNA]</scope>
    <source>
        <strain evidence="3">JCM 16540</strain>
    </source>
</reference>
<evidence type="ECO:0000313" key="2">
    <source>
        <dbReference type="EMBL" id="GAA3575381.1"/>
    </source>
</evidence>
<evidence type="ECO:0000313" key="3">
    <source>
        <dbReference type="Proteomes" id="UP001500767"/>
    </source>
</evidence>
<dbReference type="Pfam" id="PF02374">
    <property type="entry name" value="ArsA_ATPase"/>
    <property type="match status" value="1"/>
</dbReference>
<dbReference type="InterPro" id="IPR016300">
    <property type="entry name" value="ATPase_ArsA/GET3"/>
</dbReference>
<dbReference type="PANTHER" id="PTHR10803">
    <property type="entry name" value="ARSENICAL PUMP-DRIVING ATPASE ARSENITE-TRANSLOCATING ATPASE"/>
    <property type="match status" value="1"/>
</dbReference>
<comment type="caution">
    <text evidence="2">The sequence shown here is derived from an EMBL/GenBank/DDBJ whole genome shotgun (WGS) entry which is preliminary data.</text>
</comment>
<accession>A0ABP6Y056</accession>
<dbReference type="Gene3D" id="3.40.50.300">
    <property type="entry name" value="P-loop containing nucleotide triphosphate hydrolases"/>
    <property type="match status" value="1"/>
</dbReference>
<dbReference type="SUPFAM" id="SSF52540">
    <property type="entry name" value="P-loop containing nucleoside triphosphate hydrolases"/>
    <property type="match status" value="1"/>
</dbReference>
<proteinExistence type="predicted"/>
<dbReference type="InterPro" id="IPR025723">
    <property type="entry name" value="ArsA/GET3_ATPase-like"/>
</dbReference>
<dbReference type="InterPro" id="IPR027417">
    <property type="entry name" value="P-loop_NTPase"/>
</dbReference>